<dbReference type="Proteomes" id="UP000003688">
    <property type="component" value="Unassembled WGS sequence"/>
</dbReference>
<dbReference type="OrthoDB" id="8769632at2"/>
<dbReference type="STRING" id="320771.Cflav_PD1229"/>
<dbReference type="GO" id="GO:0008757">
    <property type="term" value="F:S-adenosylmethionine-dependent methyltransferase activity"/>
    <property type="evidence" value="ECO:0007669"/>
    <property type="project" value="InterPro"/>
</dbReference>
<sequence length="245" mass="27997">MIPLEQHQLEIQKNLRAWKAKPLLQQIYAGFYQQIIALIDRQMPGRIIEIGSGIGNLKQHLPEAISTDLFANPWLDIVCDGYDLPFKNESLSHLVLFDVFHHLEAPNAFLAKAKRVLKPNGRLILFEPFISWSSHPVYGLLHHEPVALNERINFDHSFPPPRDYYAAQGNATRLFFRKETPSWPEQWNVFHAQAFSSFGYLLSGGYSKPALYPASCFEFTELLDGALSHWPRLFGGRCLVGLSPR</sequence>
<reference evidence="2 3" key="1">
    <citation type="journal article" date="2011" name="J. Bacteriol.">
        <title>Genome sequence of 'Pedosphaera parvula' Ellin514, an aerobic Verrucomicrobial isolate from pasture soil.</title>
        <authorList>
            <person name="Kant R."/>
            <person name="van Passel M.W."/>
            <person name="Sangwan P."/>
            <person name="Palva A."/>
            <person name="Lucas S."/>
            <person name="Copeland A."/>
            <person name="Lapidus A."/>
            <person name="Glavina Del Rio T."/>
            <person name="Dalin E."/>
            <person name="Tice H."/>
            <person name="Bruce D."/>
            <person name="Goodwin L."/>
            <person name="Pitluck S."/>
            <person name="Chertkov O."/>
            <person name="Larimer F.W."/>
            <person name="Land M.L."/>
            <person name="Hauser L."/>
            <person name="Brettin T.S."/>
            <person name="Detter J.C."/>
            <person name="Han S."/>
            <person name="de Vos W.M."/>
            <person name="Janssen P.H."/>
            <person name="Smidt H."/>
        </authorList>
    </citation>
    <scope>NUCLEOTIDE SEQUENCE [LARGE SCALE GENOMIC DNA]</scope>
    <source>
        <strain evidence="2 3">Ellin514</strain>
    </source>
</reference>
<keyword evidence="3" id="KW-1185">Reference proteome</keyword>
<gene>
    <name evidence="2" type="ORF">Cflav_PD1229</name>
</gene>
<keyword evidence="2" id="KW-0489">Methyltransferase</keyword>
<organism evidence="2 3">
    <name type="scientific">Pedosphaera parvula (strain Ellin514)</name>
    <dbReference type="NCBI Taxonomy" id="320771"/>
    <lineage>
        <taxon>Bacteria</taxon>
        <taxon>Pseudomonadati</taxon>
        <taxon>Verrucomicrobiota</taxon>
        <taxon>Pedosphaerae</taxon>
        <taxon>Pedosphaerales</taxon>
        <taxon>Pedosphaeraceae</taxon>
        <taxon>Pedosphaera</taxon>
    </lineage>
</organism>
<evidence type="ECO:0000259" key="1">
    <source>
        <dbReference type="Pfam" id="PF08241"/>
    </source>
</evidence>
<dbReference type="InterPro" id="IPR013216">
    <property type="entry name" value="Methyltransf_11"/>
</dbReference>
<protein>
    <submittedName>
        <fullName evidence="2">Methyltransferase type 11</fullName>
    </submittedName>
</protein>
<dbReference type="SUPFAM" id="SSF53335">
    <property type="entry name" value="S-adenosyl-L-methionine-dependent methyltransferases"/>
    <property type="match status" value="1"/>
</dbReference>
<dbReference type="AlphaFoldDB" id="B9XNS9"/>
<feature type="domain" description="Methyltransferase type 11" evidence="1">
    <location>
        <begin position="77"/>
        <end position="125"/>
    </location>
</feature>
<name>B9XNS9_PEDPL</name>
<dbReference type="InterPro" id="IPR029063">
    <property type="entry name" value="SAM-dependent_MTases_sf"/>
</dbReference>
<keyword evidence="2" id="KW-0808">Transferase</keyword>
<dbReference type="Pfam" id="PF08241">
    <property type="entry name" value="Methyltransf_11"/>
    <property type="match status" value="1"/>
</dbReference>
<dbReference type="GO" id="GO:0032259">
    <property type="term" value="P:methylation"/>
    <property type="evidence" value="ECO:0007669"/>
    <property type="project" value="UniProtKB-KW"/>
</dbReference>
<dbReference type="EMBL" id="ABOX02000042">
    <property type="protein sequence ID" value="EEF58502.1"/>
    <property type="molecule type" value="Genomic_DNA"/>
</dbReference>
<dbReference type="Gene3D" id="3.40.50.150">
    <property type="entry name" value="Vaccinia Virus protein VP39"/>
    <property type="match status" value="1"/>
</dbReference>
<comment type="caution">
    <text evidence="2">The sequence shown here is derived from an EMBL/GenBank/DDBJ whole genome shotgun (WGS) entry which is preliminary data.</text>
</comment>
<proteinExistence type="predicted"/>
<dbReference type="RefSeq" id="WP_007417465.1">
    <property type="nucleotide sequence ID" value="NZ_ABOX02000042.1"/>
</dbReference>
<accession>B9XNS9</accession>
<evidence type="ECO:0000313" key="3">
    <source>
        <dbReference type="Proteomes" id="UP000003688"/>
    </source>
</evidence>
<evidence type="ECO:0000313" key="2">
    <source>
        <dbReference type="EMBL" id="EEF58502.1"/>
    </source>
</evidence>
<dbReference type="CDD" id="cd02440">
    <property type="entry name" value="AdoMet_MTases"/>
    <property type="match status" value="1"/>
</dbReference>